<dbReference type="InterPro" id="IPR001790">
    <property type="entry name" value="Ribosomal_uL10"/>
</dbReference>
<dbReference type="GO" id="GO:0005730">
    <property type="term" value="C:nucleolus"/>
    <property type="evidence" value="ECO:0007669"/>
    <property type="project" value="TreeGrafter"/>
</dbReference>
<dbReference type="InterPro" id="IPR043141">
    <property type="entry name" value="Ribosomal_uL10-like_sf"/>
</dbReference>
<evidence type="ECO:0000313" key="3">
    <source>
        <dbReference type="Proteomes" id="UP000838763"/>
    </source>
</evidence>
<dbReference type="PANTHER" id="PTHR45841:SF1">
    <property type="entry name" value="MRNA TURNOVER PROTEIN 4 HOMOLOG"/>
    <property type="match status" value="1"/>
</dbReference>
<dbReference type="Gene3D" id="3.30.70.1730">
    <property type="match status" value="1"/>
</dbReference>
<protein>
    <submittedName>
        <fullName evidence="2">Uncharacterized protein</fullName>
    </submittedName>
</protein>
<dbReference type="AlphaFoldDB" id="A0A9P1HBD6"/>
<feature type="non-terminal residue" evidence="2">
    <location>
        <position position="63"/>
    </location>
</feature>
<keyword evidence="3" id="KW-1185">Reference proteome</keyword>
<dbReference type="GO" id="GO:0003723">
    <property type="term" value="F:RNA binding"/>
    <property type="evidence" value="ECO:0007669"/>
    <property type="project" value="TreeGrafter"/>
</dbReference>
<evidence type="ECO:0000313" key="2">
    <source>
        <dbReference type="EMBL" id="CAI4219420.1"/>
    </source>
</evidence>
<organism evidence="2 3">
    <name type="scientific">Parascedosporium putredinis</name>
    <dbReference type="NCBI Taxonomy" id="1442378"/>
    <lineage>
        <taxon>Eukaryota</taxon>
        <taxon>Fungi</taxon>
        <taxon>Dikarya</taxon>
        <taxon>Ascomycota</taxon>
        <taxon>Pezizomycotina</taxon>
        <taxon>Sordariomycetes</taxon>
        <taxon>Hypocreomycetidae</taxon>
        <taxon>Microascales</taxon>
        <taxon>Microascaceae</taxon>
        <taxon>Parascedosporium</taxon>
    </lineage>
</organism>
<comment type="similarity">
    <text evidence="1">Belongs to the universal ribosomal protein uL10 family.</text>
</comment>
<dbReference type="OrthoDB" id="10262308at2759"/>
<dbReference type="InterPro" id="IPR051742">
    <property type="entry name" value="Ribosome_Assembly_uL10"/>
</dbReference>
<dbReference type="GO" id="GO:0042273">
    <property type="term" value="P:ribosomal large subunit biogenesis"/>
    <property type="evidence" value="ECO:0007669"/>
    <property type="project" value="TreeGrafter"/>
</dbReference>
<dbReference type="GO" id="GO:0006364">
    <property type="term" value="P:rRNA processing"/>
    <property type="evidence" value="ECO:0007669"/>
    <property type="project" value="TreeGrafter"/>
</dbReference>
<dbReference type="GO" id="GO:0000956">
    <property type="term" value="P:nuclear-transcribed mRNA catabolic process"/>
    <property type="evidence" value="ECO:0007669"/>
    <property type="project" value="TreeGrafter"/>
</dbReference>
<evidence type="ECO:0000256" key="1">
    <source>
        <dbReference type="ARBA" id="ARBA00008889"/>
    </source>
</evidence>
<reference evidence="2" key="1">
    <citation type="submission" date="2022-11" db="EMBL/GenBank/DDBJ databases">
        <authorList>
            <person name="Scott C."/>
            <person name="Bruce N."/>
        </authorList>
    </citation>
    <scope>NUCLEOTIDE SEQUENCE</scope>
</reference>
<accession>A0A9P1HBD6</accession>
<proteinExistence type="inferred from homology"/>
<dbReference type="Proteomes" id="UP000838763">
    <property type="component" value="Unassembled WGS sequence"/>
</dbReference>
<dbReference type="PANTHER" id="PTHR45841">
    <property type="entry name" value="MRNA TURNOVER PROTEIN 4 MRTO4"/>
    <property type="match status" value="1"/>
</dbReference>
<dbReference type="EMBL" id="CALLCH030000019">
    <property type="protein sequence ID" value="CAI4219420.1"/>
    <property type="molecule type" value="Genomic_DNA"/>
</dbReference>
<comment type="caution">
    <text evidence="2">The sequence shown here is derived from an EMBL/GenBank/DDBJ whole genome shotgun (WGS) entry which is preliminary data.</text>
</comment>
<sequence>MPKSKRARLVHLTQVQKKGREHKDKLFDNVREALGEYMYCFVFSVENTRNTHLQSLRQELSDS</sequence>
<gene>
    <name evidence="2" type="ORF">PPNO1_LOCUS8985</name>
</gene>
<name>A0A9P1HBD6_9PEZI</name>
<dbReference type="GO" id="GO:0030687">
    <property type="term" value="C:preribosome, large subunit precursor"/>
    <property type="evidence" value="ECO:0007669"/>
    <property type="project" value="TreeGrafter"/>
</dbReference>
<dbReference type="Pfam" id="PF00466">
    <property type="entry name" value="Ribosomal_L10"/>
    <property type="match status" value="1"/>
</dbReference>